<sequence length="281" mass="30939">MSERSNSNNSGISEAVGSMGFRSFGGNDHGSVTRLENDCYTSQVYNGQIASLNTAPLYLGIHQENRPELANSSPVLVSVEQPTGNSVLTANEISGEYIQPSSSTASNGVLWKPVDYANFIIGPPIAPSESNLDGLVNDEPFCKGIIRVTKTQKRTKSTKGSPRIPGPKPPLCCTDGIWVFRSHEVDLYARKLLEHGFEKGELKFLVEWKDSWVPASTWTRSEVEGKYWKARGILSTNTSGPPNTAPVPMHVDWEPTWESVSGISQELLFDYLEFLKMGQQV</sequence>
<comment type="caution">
    <text evidence="1">The sequence shown here is derived from an EMBL/GenBank/DDBJ whole genome shotgun (WGS) entry which is preliminary data.</text>
</comment>
<accession>A0A7C8Q2Q1</accession>
<reference evidence="1 2" key="1">
    <citation type="submission" date="2019-06" db="EMBL/GenBank/DDBJ databases">
        <authorList>
            <person name="Palmer J.M."/>
        </authorList>
    </citation>
    <scope>NUCLEOTIDE SEQUENCE [LARGE SCALE GENOMIC DNA]</scope>
    <source>
        <strain evidence="1 2">TWF788</strain>
    </source>
</reference>
<protein>
    <recommendedName>
        <fullName evidence="3">Chromo domain-containing protein</fullName>
    </recommendedName>
</protein>
<name>A0A7C8Q2Q1_ORBOL</name>
<dbReference type="Proteomes" id="UP000479691">
    <property type="component" value="Unassembled WGS sequence"/>
</dbReference>
<organism evidence="1 2">
    <name type="scientific">Orbilia oligospora</name>
    <name type="common">Nematode-trapping fungus</name>
    <name type="synonym">Arthrobotrys oligospora</name>
    <dbReference type="NCBI Taxonomy" id="2813651"/>
    <lineage>
        <taxon>Eukaryota</taxon>
        <taxon>Fungi</taxon>
        <taxon>Dikarya</taxon>
        <taxon>Ascomycota</taxon>
        <taxon>Pezizomycotina</taxon>
        <taxon>Orbiliomycetes</taxon>
        <taxon>Orbiliales</taxon>
        <taxon>Orbiliaceae</taxon>
        <taxon>Orbilia</taxon>
    </lineage>
</organism>
<dbReference type="EMBL" id="JAABOE010000005">
    <property type="protein sequence ID" value="KAF3190719.1"/>
    <property type="molecule type" value="Genomic_DNA"/>
</dbReference>
<gene>
    <name evidence="1" type="ORF">TWF788_008241</name>
</gene>
<evidence type="ECO:0000313" key="2">
    <source>
        <dbReference type="Proteomes" id="UP000479691"/>
    </source>
</evidence>
<evidence type="ECO:0008006" key="3">
    <source>
        <dbReference type="Google" id="ProtNLM"/>
    </source>
</evidence>
<dbReference type="AlphaFoldDB" id="A0A7C8Q2Q1"/>
<proteinExistence type="predicted"/>
<evidence type="ECO:0000313" key="1">
    <source>
        <dbReference type="EMBL" id="KAF3190719.1"/>
    </source>
</evidence>